<organism evidence="2 3">
    <name type="scientific">Thermomonospora umbrina</name>
    <dbReference type="NCBI Taxonomy" id="111806"/>
    <lineage>
        <taxon>Bacteria</taxon>
        <taxon>Bacillati</taxon>
        <taxon>Actinomycetota</taxon>
        <taxon>Actinomycetes</taxon>
        <taxon>Streptosporangiales</taxon>
        <taxon>Thermomonosporaceae</taxon>
        <taxon>Thermomonospora</taxon>
    </lineage>
</organism>
<dbReference type="CDD" id="cd00093">
    <property type="entry name" value="HTH_XRE"/>
    <property type="match status" value="1"/>
</dbReference>
<dbReference type="SUPFAM" id="SSF47413">
    <property type="entry name" value="lambda repressor-like DNA-binding domains"/>
    <property type="match status" value="1"/>
</dbReference>
<dbReference type="GO" id="GO:0003677">
    <property type="term" value="F:DNA binding"/>
    <property type="evidence" value="ECO:0007669"/>
    <property type="project" value="InterPro"/>
</dbReference>
<dbReference type="OrthoDB" id="5177725at2"/>
<proteinExistence type="predicted"/>
<dbReference type="EMBL" id="QTTT01000001">
    <property type="protein sequence ID" value="REE95462.1"/>
    <property type="molecule type" value="Genomic_DNA"/>
</dbReference>
<dbReference type="InterPro" id="IPR043917">
    <property type="entry name" value="DUF5753"/>
</dbReference>
<dbReference type="InterPro" id="IPR001387">
    <property type="entry name" value="Cro/C1-type_HTH"/>
</dbReference>
<accession>A0A3D9SHT9</accession>
<evidence type="ECO:0000259" key="1">
    <source>
        <dbReference type="PROSITE" id="PS50943"/>
    </source>
</evidence>
<comment type="caution">
    <text evidence="2">The sequence shown here is derived from an EMBL/GenBank/DDBJ whole genome shotgun (WGS) entry which is preliminary data.</text>
</comment>
<dbReference type="Gene3D" id="1.10.260.40">
    <property type="entry name" value="lambda repressor-like DNA-binding domains"/>
    <property type="match status" value="1"/>
</dbReference>
<name>A0A3D9SHT9_9ACTN</name>
<dbReference type="Pfam" id="PF13560">
    <property type="entry name" value="HTH_31"/>
    <property type="match status" value="1"/>
</dbReference>
<feature type="domain" description="HTH cro/C1-type" evidence="1">
    <location>
        <begin position="19"/>
        <end position="74"/>
    </location>
</feature>
<dbReference type="Pfam" id="PF19054">
    <property type="entry name" value="DUF5753"/>
    <property type="match status" value="1"/>
</dbReference>
<evidence type="ECO:0000313" key="3">
    <source>
        <dbReference type="Proteomes" id="UP000256661"/>
    </source>
</evidence>
<dbReference type="PROSITE" id="PS50943">
    <property type="entry name" value="HTH_CROC1"/>
    <property type="match status" value="1"/>
</dbReference>
<dbReference type="SMART" id="SM00530">
    <property type="entry name" value="HTH_XRE"/>
    <property type="match status" value="1"/>
</dbReference>
<dbReference type="AlphaFoldDB" id="A0A3D9SHT9"/>
<keyword evidence="3" id="KW-1185">Reference proteome</keyword>
<dbReference type="Proteomes" id="UP000256661">
    <property type="component" value="Unassembled WGS sequence"/>
</dbReference>
<sequence length="283" mass="32778">MTEQRPRPTVRRRRLSRELRALRESAGMVADQVSRELEWSKGKLSRIENNDWRRPSVQDIKALLEVYGVTDPERRETLLQLTRDSRERGWWAGYQDIFQNPTYTGFEQEASRVLSYEQSTIPGLLQTPAYAEALISARGLWDSAEVARRVELRMERQRVLEHADPLHLWVVIDEAAVLRPFGSETDRCEQLQRLVDAQETAHVNVQVLMLSAGLHPAMSGSFVILEFAEDPSLVYLESGRHELYLDDPDDVNRHALSFRHLNAMALSPADTNDYLRRRMRELQ</sequence>
<dbReference type="InterPro" id="IPR010982">
    <property type="entry name" value="Lambda_DNA-bd_dom_sf"/>
</dbReference>
<gene>
    <name evidence="2" type="ORF">DFJ69_0852</name>
</gene>
<evidence type="ECO:0000313" key="2">
    <source>
        <dbReference type="EMBL" id="REE95462.1"/>
    </source>
</evidence>
<reference evidence="2 3" key="1">
    <citation type="submission" date="2018-08" db="EMBL/GenBank/DDBJ databases">
        <title>Sequencing the genomes of 1000 actinobacteria strains.</title>
        <authorList>
            <person name="Klenk H.-P."/>
        </authorList>
    </citation>
    <scope>NUCLEOTIDE SEQUENCE [LARGE SCALE GENOMIC DNA]</scope>
    <source>
        <strain evidence="2 3">DSM 43927</strain>
    </source>
</reference>
<dbReference type="RefSeq" id="WP_116021257.1">
    <property type="nucleotide sequence ID" value="NZ_QTTT01000001.1"/>
</dbReference>
<protein>
    <submittedName>
        <fullName evidence="2">Helix-turn-helix protein</fullName>
    </submittedName>
</protein>